<keyword evidence="2" id="KW-1185">Reference proteome</keyword>
<dbReference type="EMBL" id="JBEDUW010000003">
    <property type="protein sequence ID" value="KAK9938745.1"/>
    <property type="molecule type" value="Genomic_DNA"/>
</dbReference>
<accession>A0AAW1XS61</accession>
<reference evidence="1 2" key="1">
    <citation type="journal article" date="2023" name="G3 (Bethesda)">
        <title>A chromosome-length genome assembly and annotation of blackberry (Rubus argutus, cv. 'Hillquist').</title>
        <authorList>
            <person name="Bruna T."/>
            <person name="Aryal R."/>
            <person name="Dudchenko O."/>
            <person name="Sargent D.J."/>
            <person name="Mead D."/>
            <person name="Buti M."/>
            <person name="Cavallini A."/>
            <person name="Hytonen T."/>
            <person name="Andres J."/>
            <person name="Pham M."/>
            <person name="Weisz D."/>
            <person name="Mascagni F."/>
            <person name="Usai G."/>
            <person name="Natali L."/>
            <person name="Bassil N."/>
            <person name="Fernandez G.E."/>
            <person name="Lomsadze A."/>
            <person name="Armour M."/>
            <person name="Olukolu B."/>
            <person name="Poorten T."/>
            <person name="Britton C."/>
            <person name="Davik J."/>
            <person name="Ashrafi H."/>
            <person name="Aiden E.L."/>
            <person name="Borodovsky M."/>
            <person name="Worthington M."/>
        </authorList>
    </citation>
    <scope>NUCLEOTIDE SEQUENCE [LARGE SCALE GENOMIC DNA]</scope>
    <source>
        <strain evidence="1">PI 553951</strain>
    </source>
</reference>
<evidence type="ECO:0000313" key="1">
    <source>
        <dbReference type="EMBL" id="KAK9938745.1"/>
    </source>
</evidence>
<gene>
    <name evidence="1" type="ORF">M0R45_015467</name>
</gene>
<sequence length="142" mass="15849">MQTTNQAMQRIDPINQGVGIVEAIVPTIEVEDTNISITCEDDKKSTDDPVMDELTTSNDDYGKVNLLMHRNIPIKQSIAIATVETIIILKLKPLLSGEYLDMGADMERSIIHGHHIVEYILTVETKAQRVDQFLGRCILSPC</sequence>
<name>A0AAW1XS61_RUBAR</name>
<evidence type="ECO:0000313" key="2">
    <source>
        <dbReference type="Proteomes" id="UP001457282"/>
    </source>
</evidence>
<proteinExistence type="predicted"/>
<organism evidence="1 2">
    <name type="scientific">Rubus argutus</name>
    <name type="common">Southern blackberry</name>
    <dbReference type="NCBI Taxonomy" id="59490"/>
    <lineage>
        <taxon>Eukaryota</taxon>
        <taxon>Viridiplantae</taxon>
        <taxon>Streptophyta</taxon>
        <taxon>Embryophyta</taxon>
        <taxon>Tracheophyta</taxon>
        <taxon>Spermatophyta</taxon>
        <taxon>Magnoliopsida</taxon>
        <taxon>eudicotyledons</taxon>
        <taxon>Gunneridae</taxon>
        <taxon>Pentapetalae</taxon>
        <taxon>rosids</taxon>
        <taxon>fabids</taxon>
        <taxon>Rosales</taxon>
        <taxon>Rosaceae</taxon>
        <taxon>Rosoideae</taxon>
        <taxon>Rosoideae incertae sedis</taxon>
        <taxon>Rubus</taxon>
    </lineage>
</organism>
<dbReference type="AlphaFoldDB" id="A0AAW1XS61"/>
<dbReference type="Proteomes" id="UP001457282">
    <property type="component" value="Unassembled WGS sequence"/>
</dbReference>
<comment type="caution">
    <text evidence="1">The sequence shown here is derived from an EMBL/GenBank/DDBJ whole genome shotgun (WGS) entry which is preliminary data.</text>
</comment>
<protein>
    <submittedName>
        <fullName evidence="1">Uncharacterized protein</fullName>
    </submittedName>
</protein>